<dbReference type="PANTHER" id="PTHR12459:SF6">
    <property type="entry name" value="GB|AAD46013.1"/>
    <property type="match status" value="1"/>
</dbReference>
<evidence type="ECO:0000313" key="2">
    <source>
        <dbReference type="EMBL" id="KAL0950380.1"/>
    </source>
</evidence>
<proteinExistence type="predicted"/>
<name>A0ABR3J5H8_9AGAR</name>
<gene>
    <name evidence="2" type="ORF">HGRIS_010342</name>
</gene>
<comment type="caution">
    <text evidence="2">The sequence shown here is derived from an EMBL/GenBank/DDBJ whole genome shotgun (WGS) entry which is preliminary data.</text>
</comment>
<evidence type="ECO:0008006" key="4">
    <source>
        <dbReference type="Google" id="ProtNLM"/>
    </source>
</evidence>
<dbReference type="EMBL" id="JASNQZ010000012">
    <property type="protein sequence ID" value="KAL0950380.1"/>
    <property type="molecule type" value="Genomic_DNA"/>
</dbReference>
<keyword evidence="1" id="KW-0472">Membrane</keyword>
<sequence>MAPTILPLPEIVTSASSSSPSENIDPETPYLHFTPKRSIASFDNLVALANYQERLKDARKMVWRDRGEPVVEVRDLKACLEHAGKGAARSASLAFGIRAGINIVLALIRMRRVPKDYRFALIRHAIFGLDTFRFAAMLGTFTGVYRFLINALPLLLSSKPHLTRQYSSALDDDEIDLEDGRRDRLMRSGAYTPAVASSTTLEVPLAERRARLSLSAQARMVIIRKKTRRWHAVLAGAVAGALAIVWEKPNRRGVIAQQLFVRGLQGSYNAFSTKHNIHIPHGAVIVFALSCGQIMYAFLMRPDTLPRSYNAWVGYAAKVPPPCVRMNKDLVREGTFNVADLDIITSRKDITSGNLKALLDLRAGATALSPTFGPPHAPCPSVHPAIDSCLSVPPQRFYEVFKWMLPIYGALHFVPAVLFKGRDFFKQPLKMLLKAGWGTARSSAFLGIFVIIYQSIFCYKHYLYDVLTAANNSPTSRFKVPQWLINSLVSKTSFWWPGFICSGLSLFVEAPRRRGELAMYVLPKGLESAWIVARGKGLVFPTGNYGEILLTAIGTGMVMSTYQNDPQHLSGLVRRIMYQFIGPN</sequence>
<keyword evidence="3" id="KW-1185">Reference proteome</keyword>
<dbReference type="Proteomes" id="UP001556367">
    <property type="component" value="Unassembled WGS sequence"/>
</dbReference>
<dbReference type="PANTHER" id="PTHR12459">
    <property type="entry name" value="TRANSMEMBRANE PROTEIN 135-RELATED"/>
    <property type="match status" value="1"/>
</dbReference>
<feature type="transmembrane region" description="Helical" evidence="1">
    <location>
        <begin position="439"/>
        <end position="459"/>
    </location>
</feature>
<organism evidence="2 3">
    <name type="scientific">Hohenbuehelia grisea</name>
    <dbReference type="NCBI Taxonomy" id="104357"/>
    <lineage>
        <taxon>Eukaryota</taxon>
        <taxon>Fungi</taxon>
        <taxon>Dikarya</taxon>
        <taxon>Basidiomycota</taxon>
        <taxon>Agaricomycotina</taxon>
        <taxon>Agaricomycetes</taxon>
        <taxon>Agaricomycetidae</taxon>
        <taxon>Agaricales</taxon>
        <taxon>Pleurotineae</taxon>
        <taxon>Pleurotaceae</taxon>
        <taxon>Hohenbuehelia</taxon>
    </lineage>
</organism>
<reference evidence="3" key="1">
    <citation type="submission" date="2024-06" db="EMBL/GenBank/DDBJ databases">
        <title>Multi-omics analyses provide insights into the biosynthesis of the anticancer antibiotic pleurotin in Hohenbuehelia grisea.</title>
        <authorList>
            <person name="Weaver J.A."/>
            <person name="Alberti F."/>
        </authorList>
    </citation>
    <scope>NUCLEOTIDE SEQUENCE [LARGE SCALE GENOMIC DNA]</scope>
    <source>
        <strain evidence="3">T-177</strain>
    </source>
</reference>
<evidence type="ECO:0000256" key="1">
    <source>
        <dbReference type="SAM" id="Phobius"/>
    </source>
</evidence>
<keyword evidence="1" id="KW-1133">Transmembrane helix</keyword>
<feature type="transmembrane region" description="Helical" evidence="1">
    <location>
        <begin position="279"/>
        <end position="299"/>
    </location>
</feature>
<keyword evidence="1" id="KW-0812">Transmembrane</keyword>
<accession>A0ABR3J5H8</accession>
<protein>
    <recommendedName>
        <fullName evidence="4">Transmembrane protein 135 N-terminal domain-containing protein</fullName>
    </recommendedName>
</protein>
<feature type="transmembrane region" description="Helical" evidence="1">
    <location>
        <begin position="400"/>
        <end position="419"/>
    </location>
</feature>
<dbReference type="InterPro" id="IPR026749">
    <property type="entry name" value="Tmem135"/>
</dbReference>
<evidence type="ECO:0000313" key="3">
    <source>
        <dbReference type="Proteomes" id="UP001556367"/>
    </source>
</evidence>
<feature type="transmembrane region" description="Helical" evidence="1">
    <location>
        <begin position="229"/>
        <end position="246"/>
    </location>
</feature>